<accession>A0A3B1BQC2</accession>
<sequence>MESKRSHQRTEGRTYSEISIIIQDGLMSHKIIPTLVDSSPGGAQFITDRNENIKTGLTALIHCVSEPDKDKNVIESEIIWVRQEMGKVLFGCKFLSPEHQEFALA</sequence>
<name>A0A3B1BQC2_9ZZZZ</name>
<proteinExistence type="predicted"/>
<dbReference type="Gene3D" id="2.40.10.220">
    <property type="entry name" value="predicted glycosyltransferase like domains"/>
    <property type="match status" value="1"/>
</dbReference>
<dbReference type="InterPro" id="IPR009875">
    <property type="entry name" value="PilZ_domain"/>
</dbReference>
<evidence type="ECO:0000313" key="2">
    <source>
        <dbReference type="EMBL" id="VAX18142.1"/>
    </source>
</evidence>
<reference evidence="2" key="1">
    <citation type="submission" date="2018-06" db="EMBL/GenBank/DDBJ databases">
        <authorList>
            <person name="Zhirakovskaya E."/>
        </authorList>
    </citation>
    <scope>NUCLEOTIDE SEQUENCE</scope>
</reference>
<dbReference type="EMBL" id="UOGB01000101">
    <property type="protein sequence ID" value="VAX18142.1"/>
    <property type="molecule type" value="Genomic_DNA"/>
</dbReference>
<evidence type="ECO:0000259" key="1">
    <source>
        <dbReference type="Pfam" id="PF07238"/>
    </source>
</evidence>
<dbReference type="SUPFAM" id="SSF141371">
    <property type="entry name" value="PilZ domain-like"/>
    <property type="match status" value="1"/>
</dbReference>
<organism evidence="2">
    <name type="scientific">hydrothermal vent metagenome</name>
    <dbReference type="NCBI Taxonomy" id="652676"/>
    <lineage>
        <taxon>unclassified sequences</taxon>
        <taxon>metagenomes</taxon>
        <taxon>ecological metagenomes</taxon>
    </lineage>
</organism>
<protein>
    <recommendedName>
        <fullName evidence="1">PilZ domain-containing protein</fullName>
    </recommendedName>
</protein>
<feature type="domain" description="PilZ" evidence="1">
    <location>
        <begin position="4"/>
        <end position="100"/>
    </location>
</feature>
<dbReference type="GO" id="GO:0035438">
    <property type="term" value="F:cyclic-di-GMP binding"/>
    <property type="evidence" value="ECO:0007669"/>
    <property type="project" value="InterPro"/>
</dbReference>
<dbReference type="AlphaFoldDB" id="A0A3B1BQC2"/>
<dbReference type="Pfam" id="PF07238">
    <property type="entry name" value="PilZ"/>
    <property type="match status" value="1"/>
</dbReference>
<gene>
    <name evidence="2" type="ORF">MNBD_NITROSPINAE03-697</name>
</gene>